<dbReference type="Proteomes" id="UP000475325">
    <property type="component" value="Unassembled WGS sequence"/>
</dbReference>
<organism evidence="1 2">
    <name type="scientific">Orbilia oligospora</name>
    <name type="common">Nematode-trapping fungus</name>
    <name type="synonym">Arthrobotrys oligospora</name>
    <dbReference type="NCBI Taxonomy" id="2813651"/>
    <lineage>
        <taxon>Eukaryota</taxon>
        <taxon>Fungi</taxon>
        <taxon>Dikarya</taxon>
        <taxon>Ascomycota</taxon>
        <taxon>Pezizomycotina</taxon>
        <taxon>Orbiliomycetes</taxon>
        <taxon>Orbiliales</taxon>
        <taxon>Orbiliaceae</taxon>
        <taxon>Orbilia</taxon>
    </lineage>
</organism>
<comment type="caution">
    <text evidence="1">The sequence shown here is derived from an EMBL/GenBank/DDBJ whole genome shotgun (WGS) entry which is preliminary data.</text>
</comment>
<evidence type="ECO:0000313" key="2">
    <source>
        <dbReference type="Proteomes" id="UP000475325"/>
    </source>
</evidence>
<evidence type="ECO:0000313" key="1">
    <source>
        <dbReference type="EMBL" id="KAF3103140.1"/>
    </source>
</evidence>
<sequence>MMSFGVDTKFRALEKLTRKFLVPAPHLIPPLGPVSSINLDGFSDSGYTSHWKKIFFEITWAYQLISLHATYSCRQPISISPVPPRYSPTGTNVENPYAVRVSVFSSMARRTAAFAFAQNSFFSLHLLGLFVHCCVFL</sequence>
<name>A0A7C8NFK4_ORBOL</name>
<dbReference type="AlphaFoldDB" id="A0A7C8NFK4"/>
<dbReference type="EMBL" id="WIQW01000019">
    <property type="protein sequence ID" value="KAF3103140.1"/>
    <property type="molecule type" value="Genomic_DNA"/>
</dbReference>
<gene>
    <name evidence="1" type="ORF">TWF102_003956</name>
</gene>
<accession>A0A7C8NFK4</accession>
<protein>
    <submittedName>
        <fullName evidence="1">Uncharacterized protein</fullName>
    </submittedName>
</protein>
<proteinExistence type="predicted"/>
<reference evidence="1 2" key="1">
    <citation type="submission" date="2019-06" db="EMBL/GenBank/DDBJ databases">
        <authorList>
            <person name="Palmer J.M."/>
        </authorList>
    </citation>
    <scope>NUCLEOTIDE SEQUENCE [LARGE SCALE GENOMIC DNA]</scope>
    <source>
        <strain evidence="1 2">TWF102</strain>
    </source>
</reference>